<dbReference type="Pfam" id="PF00684">
    <property type="entry name" value="DnaJ_CXXCXGXG"/>
    <property type="match status" value="1"/>
</dbReference>
<evidence type="ECO:0000256" key="6">
    <source>
        <dbReference type="PROSITE-ProRule" id="PRU00546"/>
    </source>
</evidence>
<gene>
    <name evidence="10" type="ORF">SO802_021352</name>
</gene>
<evidence type="ECO:0000256" key="2">
    <source>
        <dbReference type="ARBA" id="ARBA00022737"/>
    </source>
</evidence>
<sequence>MPITITITRTPHSSISTFPPPFPNSSALRPNSFLKFHTSSSLSSGASTFFNKTLLIPNPNSGGFLRRRSPLRRASLRASATAGTDYYSTLKVGRNATLQEIKASYRKLARKYHPDLNKGPGAEEKFKEISAAYEVLSDDEKRSLYDRFGEAGLQGENGGSSNYSQGVDPSEIFDAFFGGSNGLFGGMGEQGGVNFNFRNRGNQALDIRYDLYMSFEEAIFGGQKEIEVPCSETCDKCDGTGAKSSSSIKSCTACGGRGGVMKSERTPFGVMSQVSTCLKCGGDGKIVTDHCQSCGGSGQVQSKRNMKIVIPPGVSDGATMQIQGEGNLDKKRGIAGDLYLVVHVHKKHGIWRDGLHLYSKINIDYTEAILGTVVKVETVEGMRDLQIPSGIQPGERVKMSRMGVPNINKPSFRGDHHFIVNVLIPKNISDTERALVKELASLRASSRLHSDSANTNGTMHGDFDKHKIRDLKNHASSPGIKGVASLWKSIKNFLGQRRSEEGFASVSFDSSSSLWGCSKPDSSLAFSIFIFFIFTCIFTLIRKTDDCTSVQKRNDNPNVCRKQKERNYRIF</sequence>
<dbReference type="GO" id="GO:0008270">
    <property type="term" value="F:zinc ion binding"/>
    <property type="evidence" value="ECO:0007669"/>
    <property type="project" value="UniProtKB-KW"/>
</dbReference>
<evidence type="ECO:0008006" key="12">
    <source>
        <dbReference type="Google" id="ProtNLM"/>
    </source>
</evidence>
<feature type="domain" description="J" evidence="8">
    <location>
        <begin position="85"/>
        <end position="149"/>
    </location>
</feature>
<keyword evidence="7" id="KW-0472">Membrane</keyword>
<dbReference type="FunFam" id="2.10.230.10:FF:000002">
    <property type="entry name" value="Molecular chaperone DnaJ"/>
    <property type="match status" value="1"/>
</dbReference>
<dbReference type="PANTHER" id="PTHR43096">
    <property type="entry name" value="DNAJ HOMOLOG 1, MITOCHONDRIAL-RELATED"/>
    <property type="match status" value="1"/>
</dbReference>
<dbReference type="PRINTS" id="PR00625">
    <property type="entry name" value="JDOMAIN"/>
</dbReference>
<dbReference type="InterPro" id="IPR018253">
    <property type="entry name" value="DnaJ_domain_CS"/>
</dbReference>
<dbReference type="Gene3D" id="2.10.230.10">
    <property type="entry name" value="Heat shock protein DnaJ, cysteine-rich domain"/>
    <property type="match status" value="1"/>
</dbReference>
<evidence type="ECO:0000256" key="5">
    <source>
        <dbReference type="ARBA" id="ARBA00023186"/>
    </source>
</evidence>
<dbReference type="PROSITE" id="PS50076">
    <property type="entry name" value="DNAJ_2"/>
    <property type="match status" value="1"/>
</dbReference>
<accession>A0AAW2CER7</accession>
<reference evidence="10 11" key="1">
    <citation type="submission" date="2024-01" db="EMBL/GenBank/DDBJ databases">
        <title>A telomere-to-telomere, gap-free genome of sweet tea (Lithocarpus litseifolius).</title>
        <authorList>
            <person name="Zhou J."/>
        </authorList>
    </citation>
    <scope>NUCLEOTIDE SEQUENCE [LARGE SCALE GENOMIC DNA]</scope>
    <source>
        <strain evidence="10">Zhou-2022a</strain>
        <tissue evidence="10">Leaf</tissue>
    </source>
</reference>
<protein>
    <recommendedName>
        <fullName evidence="12">Chaperone protein DnaJ</fullName>
    </recommendedName>
</protein>
<dbReference type="Gene3D" id="2.60.260.20">
    <property type="entry name" value="Urease metallochaperone UreE, N-terminal domain"/>
    <property type="match status" value="2"/>
</dbReference>
<dbReference type="SUPFAM" id="SSF46565">
    <property type="entry name" value="Chaperone J-domain"/>
    <property type="match status" value="1"/>
</dbReference>
<dbReference type="SUPFAM" id="SSF49493">
    <property type="entry name" value="HSP40/DnaJ peptide-binding domain"/>
    <property type="match status" value="2"/>
</dbReference>
<dbReference type="GO" id="GO:0009535">
    <property type="term" value="C:chloroplast thylakoid membrane"/>
    <property type="evidence" value="ECO:0007669"/>
    <property type="project" value="TreeGrafter"/>
</dbReference>
<keyword evidence="3 6" id="KW-0863">Zinc-finger</keyword>
<dbReference type="GO" id="GO:0051082">
    <property type="term" value="F:unfolded protein binding"/>
    <property type="evidence" value="ECO:0007669"/>
    <property type="project" value="InterPro"/>
</dbReference>
<evidence type="ECO:0000256" key="4">
    <source>
        <dbReference type="ARBA" id="ARBA00022833"/>
    </source>
</evidence>
<keyword evidence="5" id="KW-0143">Chaperone</keyword>
<evidence type="ECO:0000313" key="10">
    <source>
        <dbReference type="EMBL" id="KAK9996666.1"/>
    </source>
</evidence>
<dbReference type="Pfam" id="PF01556">
    <property type="entry name" value="DnaJ_C"/>
    <property type="match status" value="1"/>
</dbReference>
<organism evidence="10 11">
    <name type="scientific">Lithocarpus litseifolius</name>
    <dbReference type="NCBI Taxonomy" id="425828"/>
    <lineage>
        <taxon>Eukaryota</taxon>
        <taxon>Viridiplantae</taxon>
        <taxon>Streptophyta</taxon>
        <taxon>Embryophyta</taxon>
        <taxon>Tracheophyta</taxon>
        <taxon>Spermatophyta</taxon>
        <taxon>Magnoliopsida</taxon>
        <taxon>eudicotyledons</taxon>
        <taxon>Gunneridae</taxon>
        <taxon>Pentapetalae</taxon>
        <taxon>rosids</taxon>
        <taxon>fabids</taxon>
        <taxon>Fagales</taxon>
        <taxon>Fagaceae</taxon>
        <taxon>Lithocarpus</taxon>
    </lineage>
</organism>
<dbReference type="GO" id="GO:0031072">
    <property type="term" value="F:heat shock protein binding"/>
    <property type="evidence" value="ECO:0007669"/>
    <property type="project" value="InterPro"/>
</dbReference>
<dbReference type="InterPro" id="IPR012724">
    <property type="entry name" value="DnaJ"/>
</dbReference>
<dbReference type="CDD" id="cd06257">
    <property type="entry name" value="DnaJ"/>
    <property type="match status" value="1"/>
</dbReference>
<dbReference type="PANTHER" id="PTHR43096:SF26">
    <property type="entry name" value="CR-TYPE DOMAIN-CONTAINING PROTEIN"/>
    <property type="match status" value="1"/>
</dbReference>
<dbReference type="Proteomes" id="UP001459277">
    <property type="component" value="Unassembled WGS sequence"/>
</dbReference>
<dbReference type="AlphaFoldDB" id="A0AAW2CER7"/>
<feature type="zinc finger region" description="CR-type" evidence="6">
    <location>
        <begin position="221"/>
        <end position="303"/>
    </location>
</feature>
<keyword evidence="7" id="KW-1133">Transmembrane helix</keyword>
<dbReference type="InterPro" id="IPR036410">
    <property type="entry name" value="HSP_DnaJ_Cys-rich_dom_sf"/>
</dbReference>
<dbReference type="GO" id="GO:0005524">
    <property type="term" value="F:ATP binding"/>
    <property type="evidence" value="ECO:0007669"/>
    <property type="project" value="InterPro"/>
</dbReference>
<evidence type="ECO:0000256" key="1">
    <source>
        <dbReference type="ARBA" id="ARBA00022723"/>
    </source>
</evidence>
<feature type="transmembrane region" description="Helical" evidence="7">
    <location>
        <begin position="523"/>
        <end position="541"/>
    </location>
</feature>
<proteinExistence type="inferred from homology"/>
<dbReference type="InterPro" id="IPR001305">
    <property type="entry name" value="HSP_DnaJ_Cys-rich_dom"/>
</dbReference>
<dbReference type="CDD" id="cd10719">
    <property type="entry name" value="DnaJ_zf"/>
    <property type="match status" value="1"/>
</dbReference>
<dbReference type="FunFam" id="1.10.287.110:FF:000037">
    <property type="entry name" value="Chaperone protein dnaJ A6 chloroplastic"/>
    <property type="match status" value="1"/>
</dbReference>
<dbReference type="EMBL" id="JAZDWU010000007">
    <property type="protein sequence ID" value="KAK9996666.1"/>
    <property type="molecule type" value="Genomic_DNA"/>
</dbReference>
<evidence type="ECO:0000259" key="9">
    <source>
        <dbReference type="PROSITE" id="PS51188"/>
    </source>
</evidence>
<dbReference type="NCBIfam" id="TIGR02349">
    <property type="entry name" value="DnaJ_bact"/>
    <property type="match status" value="1"/>
</dbReference>
<evidence type="ECO:0000256" key="3">
    <source>
        <dbReference type="ARBA" id="ARBA00022771"/>
    </source>
</evidence>
<dbReference type="InterPro" id="IPR001623">
    <property type="entry name" value="DnaJ_domain"/>
</dbReference>
<keyword evidence="2" id="KW-0677">Repeat</keyword>
<dbReference type="GO" id="GO:0042026">
    <property type="term" value="P:protein refolding"/>
    <property type="evidence" value="ECO:0007669"/>
    <property type="project" value="TreeGrafter"/>
</dbReference>
<dbReference type="HAMAP" id="MF_01152">
    <property type="entry name" value="DnaJ"/>
    <property type="match status" value="1"/>
</dbReference>
<dbReference type="InterPro" id="IPR008971">
    <property type="entry name" value="HSP40/DnaJ_pept-bd"/>
</dbReference>
<name>A0AAW2CER7_9ROSI</name>
<evidence type="ECO:0000259" key="8">
    <source>
        <dbReference type="PROSITE" id="PS50076"/>
    </source>
</evidence>
<dbReference type="GO" id="GO:0009408">
    <property type="term" value="P:response to heat"/>
    <property type="evidence" value="ECO:0007669"/>
    <property type="project" value="InterPro"/>
</dbReference>
<dbReference type="PROSITE" id="PS00636">
    <property type="entry name" value="DNAJ_1"/>
    <property type="match status" value="1"/>
</dbReference>
<evidence type="ECO:0000313" key="11">
    <source>
        <dbReference type="Proteomes" id="UP001459277"/>
    </source>
</evidence>
<dbReference type="InterPro" id="IPR036869">
    <property type="entry name" value="J_dom_sf"/>
</dbReference>
<dbReference type="InterPro" id="IPR002939">
    <property type="entry name" value="DnaJ_C"/>
</dbReference>
<dbReference type="CDD" id="cd10747">
    <property type="entry name" value="DnaJ_C"/>
    <property type="match status" value="1"/>
</dbReference>
<dbReference type="FunFam" id="2.60.260.20:FF:000005">
    <property type="entry name" value="Chaperone protein dnaJ 1, mitochondrial"/>
    <property type="match status" value="1"/>
</dbReference>
<comment type="caution">
    <text evidence="10">The sequence shown here is derived from an EMBL/GenBank/DDBJ whole genome shotgun (WGS) entry which is preliminary data.</text>
</comment>
<dbReference type="PROSITE" id="PS51188">
    <property type="entry name" value="ZF_CR"/>
    <property type="match status" value="1"/>
</dbReference>
<dbReference type="Gene3D" id="1.10.287.110">
    <property type="entry name" value="DnaJ domain"/>
    <property type="match status" value="1"/>
</dbReference>
<keyword evidence="4 6" id="KW-0862">Zinc</keyword>
<keyword evidence="1 6" id="KW-0479">Metal-binding</keyword>
<evidence type="ECO:0000256" key="7">
    <source>
        <dbReference type="SAM" id="Phobius"/>
    </source>
</evidence>
<dbReference type="Pfam" id="PF00226">
    <property type="entry name" value="DnaJ"/>
    <property type="match status" value="1"/>
</dbReference>
<keyword evidence="7" id="KW-0812">Transmembrane</keyword>
<keyword evidence="11" id="KW-1185">Reference proteome</keyword>
<dbReference type="SUPFAM" id="SSF57938">
    <property type="entry name" value="DnaJ/Hsp40 cysteine-rich domain"/>
    <property type="match status" value="1"/>
</dbReference>
<dbReference type="SMART" id="SM00271">
    <property type="entry name" value="DnaJ"/>
    <property type="match status" value="1"/>
</dbReference>
<feature type="domain" description="CR-type" evidence="9">
    <location>
        <begin position="221"/>
        <end position="303"/>
    </location>
</feature>